<sequence length="172" mass="18669">MTLHPDEDPAAAVERLHQELLAQPDNNELRFQLAWAIRRMTEASLAVTIYEVRLIASEQQRAMCREAAERILELAPWDDELRTFANGLAAEVESGGQWVWQSRPTAITLAICAIVVGLALVVTGGLTGDVVLVIVAALLSSAALAGIVLAFRRQTWQIAARAAAPVIQYTGI</sequence>
<reference evidence="3" key="1">
    <citation type="journal article" date="2019" name="Int. J. Syst. Evol. Microbiol.">
        <title>The Global Catalogue of Microorganisms (GCM) 10K type strain sequencing project: providing services to taxonomists for standard genome sequencing and annotation.</title>
        <authorList>
            <consortium name="The Broad Institute Genomics Platform"/>
            <consortium name="The Broad Institute Genome Sequencing Center for Infectious Disease"/>
            <person name="Wu L."/>
            <person name="Ma J."/>
        </authorList>
    </citation>
    <scope>NUCLEOTIDE SEQUENCE [LARGE SCALE GENOMIC DNA]</scope>
    <source>
        <strain evidence="3">JCM 14307</strain>
    </source>
</reference>
<evidence type="ECO:0008006" key="4">
    <source>
        <dbReference type="Google" id="ProtNLM"/>
    </source>
</evidence>
<dbReference type="RefSeq" id="WP_344165410.1">
    <property type="nucleotide sequence ID" value="NZ_BAAANF010000034.1"/>
</dbReference>
<evidence type="ECO:0000313" key="3">
    <source>
        <dbReference type="Proteomes" id="UP001500280"/>
    </source>
</evidence>
<dbReference type="Proteomes" id="UP001500280">
    <property type="component" value="Unassembled WGS sequence"/>
</dbReference>
<keyword evidence="1" id="KW-0812">Transmembrane</keyword>
<feature type="transmembrane region" description="Helical" evidence="1">
    <location>
        <begin position="130"/>
        <end position="151"/>
    </location>
</feature>
<comment type="caution">
    <text evidence="2">The sequence shown here is derived from an EMBL/GenBank/DDBJ whole genome shotgun (WGS) entry which is preliminary data.</text>
</comment>
<name>A0ABP4V9E8_9ACTN</name>
<proteinExistence type="predicted"/>
<evidence type="ECO:0000313" key="2">
    <source>
        <dbReference type="EMBL" id="GAA1720410.1"/>
    </source>
</evidence>
<keyword evidence="1" id="KW-1133">Transmembrane helix</keyword>
<evidence type="ECO:0000256" key="1">
    <source>
        <dbReference type="SAM" id="Phobius"/>
    </source>
</evidence>
<keyword evidence="1" id="KW-0472">Membrane</keyword>
<dbReference type="EMBL" id="BAAANF010000034">
    <property type="protein sequence ID" value="GAA1720410.1"/>
    <property type="molecule type" value="Genomic_DNA"/>
</dbReference>
<gene>
    <name evidence="2" type="ORF">GCM10009745_81900</name>
</gene>
<organism evidence="2 3">
    <name type="scientific">Kribbella yunnanensis</name>
    <dbReference type="NCBI Taxonomy" id="190194"/>
    <lineage>
        <taxon>Bacteria</taxon>
        <taxon>Bacillati</taxon>
        <taxon>Actinomycetota</taxon>
        <taxon>Actinomycetes</taxon>
        <taxon>Propionibacteriales</taxon>
        <taxon>Kribbellaceae</taxon>
        <taxon>Kribbella</taxon>
    </lineage>
</organism>
<protein>
    <recommendedName>
        <fullName evidence="4">DUF3040 domain-containing protein</fullName>
    </recommendedName>
</protein>
<feature type="transmembrane region" description="Helical" evidence="1">
    <location>
        <begin position="106"/>
        <end position="124"/>
    </location>
</feature>
<keyword evidence="3" id="KW-1185">Reference proteome</keyword>
<accession>A0ABP4V9E8</accession>